<keyword evidence="3" id="KW-1185">Reference proteome</keyword>
<organism evidence="2 3">
    <name type="scientific">Laodelphax striatellus</name>
    <name type="common">Small brown planthopper</name>
    <name type="synonym">Delphax striatella</name>
    <dbReference type="NCBI Taxonomy" id="195883"/>
    <lineage>
        <taxon>Eukaryota</taxon>
        <taxon>Metazoa</taxon>
        <taxon>Ecdysozoa</taxon>
        <taxon>Arthropoda</taxon>
        <taxon>Hexapoda</taxon>
        <taxon>Insecta</taxon>
        <taxon>Pterygota</taxon>
        <taxon>Neoptera</taxon>
        <taxon>Paraneoptera</taxon>
        <taxon>Hemiptera</taxon>
        <taxon>Auchenorrhyncha</taxon>
        <taxon>Fulgoroidea</taxon>
        <taxon>Delphacidae</taxon>
        <taxon>Criomorphinae</taxon>
        <taxon>Laodelphax</taxon>
    </lineage>
</organism>
<feature type="region of interest" description="Disordered" evidence="1">
    <location>
        <begin position="76"/>
        <end position="115"/>
    </location>
</feature>
<name>A0A482WRI5_LAOST</name>
<accession>A0A482WRI5</accession>
<proteinExistence type="predicted"/>
<comment type="caution">
    <text evidence="2">The sequence shown here is derived from an EMBL/GenBank/DDBJ whole genome shotgun (WGS) entry which is preliminary data.</text>
</comment>
<dbReference type="InParanoid" id="A0A482WRI5"/>
<sequence>MYEVGESYMSKKKREMGRKIGCAERAITAASECVETLISLTDDFSSSLMVSTTHINDVSLSRSQEYLLGDFLSPEAVPSDRERLSRDDGVGLQPAPTSPALVPGNEPHTVESPHT</sequence>
<evidence type="ECO:0000256" key="1">
    <source>
        <dbReference type="SAM" id="MobiDB-lite"/>
    </source>
</evidence>
<protein>
    <submittedName>
        <fullName evidence="2">Uncharacterized protein</fullName>
    </submittedName>
</protein>
<evidence type="ECO:0000313" key="3">
    <source>
        <dbReference type="Proteomes" id="UP000291343"/>
    </source>
</evidence>
<reference evidence="2 3" key="1">
    <citation type="journal article" date="2017" name="Gigascience">
        <title>Genome sequence of the small brown planthopper, Laodelphax striatellus.</title>
        <authorList>
            <person name="Zhu J."/>
            <person name="Jiang F."/>
            <person name="Wang X."/>
            <person name="Yang P."/>
            <person name="Bao Y."/>
            <person name="Zhao W."/>
            <person name="Wang W."/>
            <person name="Lu H."/>
            <person name="Wang Q."/>
            <person name="Cui N."/>
            <person name="Li J."/>
            <person name="Chen X."/>
            <person name="Luo L."/>
            <person name="Yu J."/>
            <person name="Kang L."/>
            <person name="Cui F."/>
        </authorList>
    </citation>
    <scope>NUCLEOTIDE SEQUENCE [LARGE SCALE GENOMIC DNA]</scope>
    <source>
        <strain evidence="2">Lst14</strain>
    </source>
</reference>
<evidence type="ECO:0000313" key="2">
    <source>
        <dbReference type="EMBL" id="RZF36229.1"/>
    </source>
</evidence>
<dbReference type="EMBL" id="QKKF02026797">
    <property type="protein sequence ID" value="RZF36229.1"/>
    <property type="molecule type" value="Genomic_DNA"/>
</dbReference>
<dbReference type="AlphaFoldDB" id="A0A482WRI5"/>
<dbReference type="Proteomes" id="UP000291343">
    <property type="component" value="Unassembled WGS sequence"/>
</dbReference>
<gene>
    <name evidence="2" type="ORF">LSTR_LSTR014022</name>
</gene>
<feature type="compositionally biased region" description="Basic and acidic residues" evidence="1">
    <location>
        <begin position="78"/>
        <end position="89"/>
    </location>
</feature>